<reference evidence="1" key="1">
    <citation type="submission" date="2014-03" db="EMBL/GenBank/DDBJ databases">
        <title>The sialotranscriptome of Amblyomma triste, Amblyomma parvum and Amblyomma cajennense ticks, uncovered by 454-based RNA-seq.</title>
        <authorList>
            <person name="Garcia G.R."/>
            <person name="Gardinassi L.G."/>
            <person name="Ribeiro J.M."/>
            <person name="Anatriello E."/>
            <person name="Ferreira B.R."/>
            <person name="Moreira H.N."/>
            <person name="Mafra C."/>
            <person name="Olegario M.M."/>
            <person name="Szabo P.J."/>
            <person name="Miranda-Santos I.K."/>
            <person name="Maruyama S.R."/>
        </authorList>
    </citation>
    <scope>NUCLEOTIDE SEQUENCE</scope>
    <source>
        <strain evidence="1">Mato Grasso do Sul</strain>
        <tissue evidence="1">Salivary glands</tissue>
    </source>
</reference>
<feature type="non-terminal residue" evidence="1">
    <location>
        <position position="1"/>
    </location>
</feature>
<protein>
    <submittedName>
        <fullName evidence="1">Uncharacterized protein</fullName>
    </submittedName>
</protein>
<name>A0A023G6B4_AMBTT</name>
<dbReference type="EMBL" id="GBBM01007015">
    <property type="protein sequence ID" value="JAC28403.1"/>
    <property type="molecule type" value="mRNA"/>
</dbReference>
<evidence type="ECO:0000313" key="1">
    <source>
        <dbReference type="EMBL" id="JAC28403.1"/>
    </source>
</evidence>
<dbReference type="AlphaFoldDB" id="A0A023G6B4"/>
<sequence length="136" mass="15678">PKQEAHNDWELNTVTRRYGAILEHQRSLRRIYPPIRENLNREQSIAWRHLQTNTYPNLCLLSKIDPTTYENKFPLCGKPPTLYHVTWAGQKAHVAPTNTTQTPEQWEAALFCSTPDDQLKVIDRARKTAKATGALD</sequence>
<proteinExistence type="evidence at transcript level"/>
<accession>A0A023G6B4</accession>
<organism evidence="1">
    <name type="scientific">Amblyomma triste</name>
    <name type="common">Neotropical tick</name>
    <dbReference type="NCBI Taxonomy" id="251400"/>
    <lineage>
        <taxon>Eukaryota</taxon>
        <taxon>Metazoa</taxon>
        <taxon>Ecdysozoa</taxon>
        <taxon>Arthropoda</taxon>
        <taxon>Chelicerata</taxon>
        <taxon>Arachnida</taxon>
        <taxon>Acari</taxon>
        <taxon>Parasitiformes</taxon>
        <taxon>Ixodida</taxon>
        <taxon>Ixodoidea</taxon>
        <taxon>Ixodidae</taxon>
        <taxon>Amblyomminae</taxon>
        <taxon>Amblyomma</taxon>
    </lineage>
</organism>